<gene>
    <name evidence="1" type="ORF">NOG11_14415</name>
</gene>
<dbReference type="PROSITE" id="PS51365">
    <property type="entry name" value="RENAL_DIPEPTIDASE_2"/>
    <property type="match status" value="1"/>
</dbReference>
<dbReference type="RefSeq" id="WP_256620510.1">
    <property type="nucleotide sequence ID" value="NZ_JANIBC010000022.1"/>
</dbReference>
<dbReference type="EMBL" id="JANIBC010000022">
    <property type="protein sequence ID" value="MCQ8186573.1"/>
    <property type="molecule type" value="Genomic_DNA"/>
</dbReference>
<reference evidence="1" key="1">
    <citation type="submission" date="2022-07" db="EMBL/GenBank/DDBJ databases">
        <title>Parvularcula maris sp. nov., an algicidal bacterium isolated from seawater.</title>
        <authorList>
            <person name="Li F."/>
        </authorList>
    </citation>
    <scope>NUCLEOTIDE SEQUENCE</scope>
    <source>
        <strain evidence="1">BGMRC 0090</strain>
    </source>
</reference>
<dbReference type="EC" id="3.4.13.-" evidence="1"/>
<dbReference type="GO" id="GO:0070573">
    <property type="term" value="F:metallodipeptidase activity"/>
    <property type="evidence" value="ECO:0007669"/>
    <property type="project" value="InterPro"/>
</dbReference>
<evidence type="ECO:0000313" key="1">
    <source>
        <dbReference type="EMBL" id="MCQ8186573.1"/>
    </source>
</evidence>
<dbReference type="Proteomes" id="UP001142610">
    <property type="component" value="Unassembled WGS sequence"/>
</dbReference>
<dbReference type="InterPro" id="IPR008257">
    <property type="entry name" value="Pept_M19"/>
</dbReference>
<dbReference type="GO" id="GO:0006508">
    <property type="term" value="P:proteolysis"/>
    <property type="evidence" value="ECO:0007669"/>
    <property type="project" value="InterPro"/>
</dbReference>
<accession>A0A9X2RL85</accession>
<protein>
    <submittedName>
        <fullName evidence="1">Membrane dipeptidase</fullName>
        <ecNumber evidence="1">3.4.13.-</ecNumber>
    </submittedName>
</protein>
<organism evidence="1 2">
    <name type="scientific">Parvularcula maris</name>
    <dbReference type="NCBI Taxonomy" id="2965077"/>
    <lineage>
        <taxon>Bacteria</taxon>
        <taxon>Pseudomonadati</taxon>
        <taxon>Pseudomonadota</taxon>
        <taxon>Alphaproteobacteria</taxon>
        <taxon>Parvularculales</taxon>
        <taxon>Parvularculaceae</taxon>
        <taxon>Parvularcula</taxon>
    </lineage>
</organism>
<comment type="caution">
    <text evidence="1">The sequence shown here is derived from an EMBL/GenBank/DDBJ whole genome shotgun (WGS) entry which is preliminary data.</text>
</comment>
<dbReference type="Gene3D" id="3.20.20.140">
    <property type="entry name" value="Metal-dependent hydrolases"/>
    <property type="match status" value="1"/>
</dbReference>
<dbReference type="PANTHER" id="PTHR10443">
    <property type="entry name" value="MICROSOMAL DIPEPTIDASE"/>
    <property type="match status" value="1"/>
</dbReference>
<dbReference type="SUPFAM" id="SSF51556">
    <property type="entry name" value="Metallo-dependent hydrolases"/>
    <property type="match status" value="1"/>
</dbReference>
<dbReference type="InterPro" id="IPR032466">
    <property type="entry name" value="Metal_Hydrolase"/>
</dbReference>
<proteinExistence type="predicted"/>
<keyword evidence="1" id="KW-0224">Dipeptidase</keyword>
<keyword evidence="1" id="KW-0645">Protease</keyword>
<dbReference type="Pfam" id="PF01244">
    <property type="entry name" value="Peptidase_M19"/>
    <property type="match status" value="1"/>
</dbReference>
<name>A0A9X2RL85_9PROT</name>
<evidence type="ECO:0000313" key="2">
    <source>
        <dbReference type="Proteomes" id="UP001142610"/>
    </source>
</evidence>
<keyword evidence="2" id="KW-1185">Reference proteome</keyword>
<dbReference type="PANTHER" id="PTHR10443:SF12">
    <property type="entry name" value="DIPEPTIDASE"/>
    <property type="match status" value="1"/>
</dbReference>
<keyword evidence="1" id="KW-0378">Hydrolase</keyword>
<dbReference type="AlphaFoldDB" id="A0A9X2RL85"/>
<sequence>MTRLLVRTALLSTILLGAGIALFLILAPPMADKRMNPVLPHAPYEISEEARALHATIPVADLHADSLLWNRDLLKRNDRGHVDLPRLREGGVFLQVFTAVTKTPVGQNYEENDAGSDNITKLAMAQRWPRRTWDSRTERAVYQAEKLAGFAAGSEEGETLGDALAPLRMVTSKAELGELQIVRGDCRFGMRHAKNADGSFSTTDKWYNPCEAVAAILGTEGSHALDGDLANIDRLFEAGYRVMGLQHFFDNKLGGSLHGQSGAGLTDFGRDAVKRMRELSIIIDVAHSSEHVVRDVLAMEAGPLIVSHTGFDGHCPSPRNISDETMEMITQNGGLIGVGFWEDVTCDASPAGIADAILWGANRFGVDHIALGSDFDGTVTTELDASELPAITQALLDAGMPEDDIRKVMGGNTVRFFLENLPEG</sequence>